<sequence length="160" mass="17654">MASIRAEVVINSSPEQVWAAIRDVGAVHRRLLPDRVADTRVEGDIRILVFPDGRVIRELIVDVDDTTRRLAYAVIEGAQPALTHHHASFQVFPEESGRSRLVWITDVLPDALAAEIRARVERGAADMKRTLEEEAVTGRHLAPDGGRIGITPRVTGIEGR</sequence>
<dbReference type="InterPro" id="IPR023393">
    <property type="entry name" value="START-like_dom_sf"/>
</dbReference>
<reference evidence="2" key="1">
    <citation type="journal article" date="2019" name="Int. J. Syst. Evol. Microbiol.">
        <title>The Global Catalogue of Microorganisms (GCM) 10K type strain sequencing project: providing services to taxonomists for standard genome sequencing and annotation.</title>
        <authorList>
            <consortium name="The Broad Institute Genomics Platform"/>
            <consortium name="The Broad Institute Genome Sequencing Center for Infectious Disease"/>
            <person name="Wu L."/>
            <person name="Ma J."/>
        </authorList>
    </citation>
    <scope>NUCLEOTIDE SEQUENCE [LARGE SCALE GENOMIC DNA]</scope>
    <source>
        <strain evidence="2">JCM 17388</strain>
    </source>
</reference>
<dbReference type="RefSeq" id="WP_344921964.1">
    <property type="nucleotide sequence ID" value="NZ_BAABAQ010000014.1"/>
</dbReference>
<evidence type="ECO:0008006" key="3">
    <source>
        <dbReference type="Google" id="ProtNLM"/>
    </source>
</evidence>
<dbReference type="Pfam" id="PF10604">
    <property type="entry name" value="Polyketide_cyc2"/>
    <property type="match status" value="1"/>
</dbReference>
<organism evidence="1 2">
    <name type="scientific">Streptosporangium oxazolinicum</name>
    <dbReference type="NCBI Taxonomy" id="909287"/>
    <lineage>
        <taxon>Bacteria</taxon>
        <taxon>Bacillati</taxon>
        <taxon>Actinomycetota</taxon>
        <taxon>Actinomycetes</taxon>
        <taxon>Streptosporangiales</taxon>
        <taxon>Streptosporangiaceae</taxon>
        <taxon>Streptosporangium</taxon>
    </lineage>
</organism>
<dbReference type="EMBL" id="BAABAQ010000014">
    <property type="protein sequence ID" value="GAA4204967.1"/>
    <property type="molecule type" value="Genomic_DNA"/>
</dbReference>
<protein>
    <recommendedName>
        <fullName evidence="3">MxaD family protein</fullName>
    </recommendedName>
</protein>
<gene>
    <name evidence="1" type="ORF">GCM10022252_64730</name>
</gene>
<dbReference type="SUPFAM" id="SSF55961">
    <property type="entry name" value="Bet v1-like"/>
    <property type="match status" value="1"/>
</dbReference>
<dbReference type="InterPro" id="IPR019587">
    <property type="entry name" value="Polyketide_cyclase/dehydratase"/>
</dbReference>
<keyword evidence="2" id="KW-1185">Reference proteome</keyword>
<evidence type="ECO:0000313" key="2">
    <source>
        <dbReference type="Proteomes" id="UP001501251"/>
    </source>
</evidence>
<proteinExistence type="predicted"/>
<comment type="caution">
    <text evidence="1">The sequence shown here is derived from an EMBL/GenBank/DDBJ whole genome shotgun (WGS) entry which is preliminary data.</text>
</comment>
<dbReference type="Gene3D" id="3.30.530.20">
    <property type="match status" value="1"/>
</dbReference>
<dbReference type="Proteomes" id="UP001501251">
    <property type="component" value="Unassembled WGS sequence"/>
</dbReference>
<accession>A0ABP8BEH6</accession>
<name>A0ABP8BEH6_9ACTN</name>
<dbReference type="CDD" id="cd07821">
    <property type="entry name" value="PYR_PYL_RCAR_like"/>
    <property type="match status" value="1"/>
</dbReference>
<evidence type="ECO:0000313" key="1">
    <source>
        <dbReference type="EMBL" id="GAA4204967.1"/>
    </source>
</evidence>